<dbReference type="Gene3D" id="3.50.30.40">
    <property type="entry name" value="Ribonuclease E inhibitor RraA/RraA-like"/>
    <property type="match status" value="1"/>
</dbReference>
<name>A0A6J6BX16_9ZZZZ</name>
<dbReference type="PANTHER" id="PTHR33254:SF16">
    <property type="entry name" value="BLR3842 PROTEIN"/>
    <property type="match status" value="1"/>
</dbReference>
<dbReference type="SUPFAM" id="SSF89562">
    <property type="entry name" value="RraA-like"/>
    <property type="match status" value="1"/>
</dbReference>
<gene>
    <name evidence="1" type="ORF">UFOPK1493_00428</name>
</gene>
<organism evidence="1">
    <name type="scientific">freshwater metagenome</name>
    <dbReference type="NCBI Taxonomy" id="449393"/>
    <lineage>
        <taxon>unclassified sequences</taxon>
        <taxon>metagenomes</taxon>
        <taxon>ecological metagenomes</taxon>
    </lineage>
</organism>
<dbReference type="NCBIfam" id="NF006093">
    <property type="entry name" value="PRK08245.1"/>
    <property type="match status" value="1"/>
</dbReference>
<sequence>MTSIPNVLTDALRESLATISTATLTHQLQQRGIRGSFLSGLAPLRPEMRMVGRARTLRYVALREDRNRTYAGGDNAQRRAVESAEPGDVLVIEARGVADAGTIGDIYVTRLLALGAAGVVTDGALRDTPAIAQIPIPVYRQASHAATYGRHHMPYSVDDAVTCAGVFVEPGDVVVGDAEGVVVIPAALVEEVVAAALEQEDVEAFAIERVAAGESTRGLFPLAESRRADYEAWKAARD</sequence>
<dbReference type="InterPro" id="IPR005493">
    <property type="entry name" value="RraA/RraA-like"/>
</dbReference>
<dbReference type="InterPro" id="IPR036704">
    <property type="entry name" value="RraA/RraA-like_sf"/>
</dbReference>
<dbReference type="PANTHER" id="PTHR33254">
    <property type="entry name" value="4-HYDROXY-4-METHYL-2-OXOGLUTARATE ALDOLASE 3-RELATED"/>
    <property type="match status" value="1"/>
</dbReference>
<reference evidence="1" key="1">
    <citation type="submission" date="2020-05" db="EMBL/GenBank/DDBJ databases">
        <authorList>
            <person name="Chiriac C."/>
            <person name="Salcher M."/>
            <person name="Ghai R."/>
            <person name="Kavagutti S V."/>
        </authorList>
    </citation>
    <scope>NUCLEOTIDE SEQUENCE</scope>
</reference>
<evidence type="ECO:0000313" key="1">
    <source>
        <dbReference type="EMBL" id="CAB4542793.1"/>
    </source>
</evidence>
<dbReference type="Pfam" id="PF03737">
    <property type="entry name" value="RraA-like"/>
    <property type="match status" value="1"/>
</dbReference>
<dbReference type="CDD" id="cd16841">
    <property type="entry name" value="RraA_family"/>
    <property type="match status" value="1"/>
</dbReference>
<dbReference type="EMBL" id="CAEZSR010000008">
    <property type="protein sequence ID" value="CAB4542793.1"/>
    <property type="molecule type" value="Genomic_DNA"/>
</dbReference>
<protein>
    <submittedName>
        <fullName evidence="1">Unannotated protein</fullName>
    </submittedName>
</protein>
<proteinExistence type="predicted"/>
<dbReference type="AlphaFoldDB" id="A0A6J6BX16"/>
<accession>A0A6J6BX16</accession>